<dbReference type="EMBL" id="CAICTM010000281">
    <property type="protein sequence ID" value="CAB9506875.1"/>
    <property type="molecule type" value="Genomic_DNA"/>
</dbReference>
<dbReference type="AlphaFoldDB" id="A0A9N8HC25"/>
<reference evidence="2" key="1">
    <citation type="submission" date="2020-06" db="EMBL/GenBank/DDBJ databases">
        <authorList>
            <consortium name="Plant Systems Biology data submission"/>
        </authorList>
    </citation>
    <scope>NUCLEOTIDE SEQUENCE</scope>
    <source>
        <strain evidence="2">D6</strain>
    </source>
</reference>
<protein>
    <submittedName>
        <fullName evidence="2">Zinc metalloendopeptidase</fullName>
    </submittedName>
</protein>
<dbReference type="Proteomes" id="UP001153069">
    <property type="component" value="Unassembled WGS sequence"/>
</dbReference>
<evidence type="ECO:0000256" key="1">
    <source>
        <dbReference type="SAM" id="MobiDB-lite"/>
    </source>
</evidence>
<evidence type="ECO:0000313" key="2">
    <source>
        <dbReference type="EMBL" id="CAB9506875.1"/>
    </source>
</evidence>
<organism evidence="2 3">
    <name type="scientific">Seminavis robusta</name>
    <dbReference type="NCBI Taxonomy" id="568900"/>
    <lineage>
        <taxon>Eukaryota</taxon>
        <taxon>Sar</taxon>
        <taxon>Stramenopiles</taxon>
        <taxon>Ochrophyta</taxon>
        <taxon>Bacillariophyta</taxon>
        <taxon>Bacillariophyceae</taxon>
        <taxon>Bacillariophycidae</taxon>
        <taxon>Naviculales</taxon>
        <taxon>Naviculaceae</taxon>
        <taxon>Seminavis</taxon>
    </lineage>
</organism>
<dbReference type="SUPFAM" id="SSF55486">
    <property type="entry name" value="Metalloproteases ('zincins'), catalytic domain"/>
    <property type="match status" value="1"/>
</dbReference>
<comment type="caution">
    <text evidence="2">The sequence shown here is derived from an EMBL/GenBank/DDBJ whole genome shotgun (WGS) entry which is preliminary data.</text>
</comment>
<sequence>MQQAASRIESVIVGDLPDQSATIDDIPAHYQCTDIPSTIDDMWICNQMDDSLPDFVEGTGGYDSVRFGEGNLLPYIGFISLNPSVANHPSAVLLHEMFHSVGFGTVWIFMGLIDSSTPPCSYSGSAATAEFQSISGCSTAEIPMPETDSCQHWGESCLQEELMTPMLVDAADGSTPFQLSRITIASLQDMGYQVDYGAADPYTSANMGSSCTCNSRRFRRDDHFSPIPAMSDELQRKAVAYGRQVLTKKRQQRQRRLKNHFRHKPQHDSDGSKYVGDQFIFLMVREGNVRYSMIVTNS</sequence>
<accession>A0A9N8HC25</accession>
<feature type="compositionally biased region" description="Basic residues" evidence="1">
    <location>
        <begin position="247"/>
        <end position="265"/>
    </location>
</feature>
<keyword evidence="3" id="KW-1185">Reference proteome</keyword>
<proteinExistence type="predicted"/>
<name>A0A9N8HC25_9STRA</name>
<gene>
    <name evidence="2" type="ORF">SEMRO_282_G107560.1</name>
</gene>
<dbReference type="OrthoDB" id="48352at2759"/>
<evidence type="ECO:0000313" key="3">
    <source>
        <dbReference type="Proteomes" id="UP001153069"/>
    </source>
</evidence>
<dbReference type="Gene3D" id="3.90.132.10">
    <property type="entry name" value="Leishmanolysin , domain 2"/>
    <property type="match status" value="1"/>
</dbReference>
<feature type="region of interest" description="Disordered" evidence="1">
    <location>
        <begin position="247"/>
        <end position="270"/>
    </location>
</feature>